<dbReference type="AlphaFoldDB" id="A0A2M6P2B2"/>
<accession>A0A2M6P2B2</accession>
<name>A0A2M6P2B2_9BACT</name>
<organism evidence="1 2">
    <name type="scientific">Candidatus Magasanikbacteria bacterium CG10_big_fil_rev_8_21_14_0_10_38_6</name>
    <dbReference type="NCBI Taxonomy" id="1974647"/>
    <lineage>
        <taxon>Bacteria</taxon>
        <taxon>Candidatus Magasanikiibacteriota</taxon>
    </lineage>
</organism>
<evidence type="ECO:0000313" key="1">
    <source>
        <dbReference type="EMBL" id="PIR77865.1"/>
    </source>
</evidence>
<dbReference type="Pfam" id="PF18908">
    <property type="entry name" value="DUF5663"/>
    <property type="match status" value="1"/>
</dbReference>
<reference evidence="2" key="1">
    <citation type="submission" date="2017-09" db="EMBL/GenBank/DDBJ databases">
        <title>Depth-based differentiation of microbial function through sediment-hosted aquifers and enrichment of novel symbionts in the deep terrestrial subsurface.</title>
        <authorList>
            <person name="Probst A.J."/>
            <person name="Ladd B."/>
            <person name="Jarett J.K."/>
            <person name="Geller-Mcgrath D.E."/>
            <person name="Sieber C.M.K."/>
            <person name="Emerson J.B."/>
            <person name="Anantharaman K."/>
            <person name="Thomas B.C."/>
            <person name="Malmstrom R."/>
            <person name="Stieglmeier M."/>
            <person name="Klingl A."/>
            <person name="Woyke T."/>
            <person name="Ryan C.M."/>
            <person name="Banfield J.F."/>
        </authorList>
    </citation>
    <scope>NUCLEOTIDE SEQUENCE [LARGE SCALE GENOMIC DNA]</scope>
</reference>
<protein>
    <submittedName>
        <fullName evidence="1">Uncharacterized protein</fullName>
    </submittedName>
</protein>
<gene>
    <name evidence="1" type="ORF">COU30_00140</name>
</gene>
<dbReference type="EMBL" id="PFBW01000008">
    <property type="protein sequence ID" value="PIR77865.1"/>
    <property type="molecule type" value="Genomic_DNA"/>
</dbReference>
<dbReference type="Proteomes" id="UP000228528">
    <property type="component" value="Unassembled WGS sequence"/>
</dbReference>
<comment type="caution">
    <text evidence="1">The sequence shown here is derived from an EMBL/GenBank/DDBJ whole genome shotgun (WGS) entry which is preliminary data.</text>
</comment>
<dbReference type="InterPro" id="IPR043722">
    <property type="entry name" value="DUF5663"/>
</dbReference>
<evidence type="ECO:0000313" key="2">
    <source>
        <dbReference type="Proteomes" id="UP000228528"/>
    </source>
</evidence>
<proteinExistence type="predicted"/>
<sequence length="104" mass="11814">MVVDRKSIEQNIIALLGIEALPIDQKIALINKMVDLIEQRVIVRILQNLPKEVGDQFAEAVEKEHMDIVARIMKEHVSHLAVLLDEEIERLKHEMVGVVETLGT</sequence>